<organism evidence="3 4">
    <name type="scientific">Kitasatospora terrestris</name>
    <dbReference type="NCBI Taxonomy" id="258051"/>
    <lineage>
        <taxon>Bacteria</taxon>
        <taxon>Bacillati</taxon>
        <taxon>Actinomycetota</taxon>
        <taxon>Actinomycetes</taxon>
        <taxon>Kitasatosporales</taxon>
        <taxon>Streptomycetaceae</taxon>
        <taxon>Kitasatospora</taxon>
    </lineage>
</organism>
<protein>
    <recommendedName>
        <fullName evidence="5">Glycerophosphoryl diester phosphodiesterase membrane domain-containing protein</fullName>
    </recommendedName>
</protein>
<feature type="transmembrane region" description="Helical" evidence="2">
    <location>
        <begin position="95"/>
        <end position="127"/>
    </location>
</feature>
<dbReference type="EMBL" id="BAABIS010000001">
    <property type="protein sequence ID" value="GAA4858792.1"/>
    <property type="molecule type" value="Genomic_DNA"/>
</dbReference>
<evidence type="ECO:0000313" key="3">
    <source>
        <dbReference type="EMBL" id="GAA4858792.1"/>
    </source>
</evidence>
<keyword evidence="4" id="KW-1185">Reference proteome</keyword>
<reference evidence="4" key="1">
    <citation type="journal article" date="2019" name="Int. J. Syst. Evol. Microbiol.">
        <title>The Global Catalogue of Microorganisms (GCM) 10K type strain sequencing project: providing services to taxonomists for standard genome sequencing and annotation.</title>
        <authorList>
            <consortium name="The Broad Institute Genomics Platform"/>
            <consortium name="The Broad Institute Genome Sequencing Center for Infectious Disease"/>
            <person name="Wu L."/>
            <person name="Ma J."/>
        </authorList>
    </citation>
    <scope>NUCLEOTIDE SEQUENCE [LARGE SCALE GENOMIC DNA]</scope>
    <source>
        <strain evidence="4">JCM 13006</strain>
    </source>
</reference>
<name>A0ABP9DSG2_9ACTN</name>
<feature type="transmembrane region" description="Helical" evidence="2">
    <location>
        <begin position="246"/>
        <end position="272"/>
    </location>
</feature>
<evidence type="ECO:0000313" key="4">
    <source>
        <dbReference type="Proteomes" id="UP001501752"/>
    </source>
</evidence>
<evidence type="ECO:0000256" key="2">
    <source>
        <dbReference type="SAM" id="Phobius"/>
    </source>
</evidence>
<evidence type="ECO:0000256" key="1">
    <source>
        <dbReference type="SAM" id="MobiDB-lite"/>
    </source>
</evidence>
<keyword evidence="2" id="KW-0812">Transmembrane</keyword>
<feature type="transmembrane region" description="Helical" evidence="2">
    <location>
        <begin position="284"/>
        <end position="317"/>
    </location>
</feature>
<sequence>MSEHQYQYQYFHPGPPPAPQPGVVPLRPLGFGDVLSGVMNTVRRYFAQLYVPVLAATAGVLLVLGAYAVVAYVLLIDLYRQVVDDKWYEPTDNQLATLIAVAACGWLLLVLCLTALGVVAAAAGTVVTRHAVIGRPVTTREVWAESRNHLGRITAEYLLLGGAALLGTAVLMVLWVAVSAVLGSAVVSVLFGLLAVACWVGLFYAQVRLTLLVPVLVMEESRPLAAVPRAWRLNEGAWLRSFGIPYVVNLIASMGGQLVATPFVVAGMVIVLPFGADPQPPSPGALVAAALLFLVGVLLSTAVTLPLLPVCHALLYVDRRIRRERLDIALGEAAGLWTTQPPAPPAQPAEPSAEGGSTGAAE</sequence>
<feature type="transmembrane region" description="Helical" evidence="2">
    <location>
        <begin position="184"/>
        <end position="205"/>
    </location>
</feature>
<evidence type="ECO:0008006" key="5">
    <source>
        <dbReference type="Google" id="ProtNLM"/>
    </source>
</evidence>
<dbReference type="RefSeq" id="WP_345698272.1">
    <property type="nucleotide sequence ID" value="NZ_BAABIS010000001.1"/>
</dbReference>
<proteinExistence type="predicted"/>
<keyword evidence="2" id="KW-1133">Transmembrane helix</keyword>
<feature type="transmembrane region" description="Helical" evidence="2">
    <location>
        <begin position="157"/>
        <end position="178"/>
    </location>
</feature>
<feature type="transmembrane region" description="Helical" evidence="2">
    <location>
        <begin position="49"/>
        <end position="75"/>
    </location>
</feature>
<gene>
    <name evidence="3" type="ORF">GCM10023235_40670</name>
</gene>
<accession>A0ABP9DSG2</accession>
<keyword evidence="2" id="KW-0472">Membrane</keyword>
<feature type="region of interest" description="Disordered" evidence="1">
    <location>
        <begin position="337"/>
        <end position="362"/>
    </location>
</feature>
<comment type="caution">
    <text evidence="3">The sequence shown here is derived from an EMBL/GenBank/DDBJ whole genome shotgun (WGS) entry which is preliminary data.</text>
</comment>
<dbReference type="Proteomes" id="UP001501752">
    <property type="component" value="Unassembled WGS sequence"/>
</dbReference>